<dbReference type="GO" id="GO:0003677">
    <property type="term" value="F:DNA binding"/>
    <property type="evidence" value="ECO:0007669"/>
    <property type="project" value="UniProtKB-KW"/>
</dbReference>
<dbReference type="Proteomes" id="UP000298468">
    <property type="component" value="Unassembled WGS sequence"/>
</dbReference>
<evidence type="ECO:0000256" key="1">
    <source>
        <dbReference type="ARBA" id="ARBA00023015"/>
    </source>
</evidence>
<dbReference type="SUPFAM" id="SSF46785">
    <property type="entry name" value="Winged helix' DNA-binding domain"/>
    <property type="match status" value="1"/>
</dbReference>
<dbReference type="PRINTS" id="PR00598">
    <property type="entry name" value="HTHMARR"/>
</dbReference>
<keyword evidence="3" id="KW-0804">Transcription</keyword>
<keyword evidence="6" id="KW-1185">Reference proteome</keyword>
<dbReference type="PROSITE" id="PS01117">
    <property type="entry name" value="HTH_MARR_1"/>
    <property type="match status" value="1"/>
</dbReference>
<dbReference type="InterPro" id="IPR039422">
    <property type="entry name" value="MarR/SlyA-like"/>
</dbReference>
<dbReference type="OrthoDB" id="3178168at2"/>
<dbReference type="InterPro" id="IPR000835">
    <property type="entry name" value="HTH_MarR-typ"/>
</dbReference>
<evidence type="ECO:0000313" key="5">
    <source>
        <dbReference type="EMBL" id="TFD83740.1"/>
    </source>
</evidence>
<dbReference type="PANTHER" id="PTHR33164:SF104">
    <property type="entry name" value="TRANSCRIPTIONAL REGULATORY PROTEIN"/>
    <property type="match status" value="1"/>
</dbReference>
<dbReference type="AlphaFoldDB" id="A0A4V3IW73"/>
<dbReference type="PROSITE" id="PS50995">
    <property type="entry name" value="HTH_MARR_2"/>
    <property type="match status" value="1"/>
</dbReference>
<dbReference type="SMART" id="SM00347">
    <property type="entry name" value="HTH_MARR"/>
    <property type="match status" value="1"/>
</dbReference>
<name>A0A4V3IW73_9MICO</name>
<dbReference type="GO" id="GO:0006950">
    <property type="term" value="P:response to stress"/>
    <property type="evidence" value="ECO:0007669"/>
    <property type="project" value="TreeGrafter"/>
</dbReference>
<dbReference type="Pfam" id="PF12802">
    <property type="entry name" value="MarR_2"/>
    <property type="match status" value="1"/>
</dbReference>
<dbReference type="PANTHER" id="PTHR33164">
    <property type="entry name" value="TRANSCRIPTIONAL REGULATOR, MARR FAMILY"/>
    <property type="match status" value="1"/>
</dbReference>
<dbReference type="Gene3D" id="1.10.10.10">
    <property type="entry name" value="Winged helix-like DNA-binding domain superfamily/Winged helix DNA-binding domain"/>
    <property type="match status" value="1"/>
</dbReference>
<dbReference type="InterPro" id="IPR036390">
    <property type="entry name" value="WH_DNA-bd_sf"/>
</dbReference>
<feature type="domain" description="HTH marR-type" evidence="4">
    <location>
        <begin position="1"/>
        <end position="142"/>
    </location>
</feature>
<dbReference type="EMBL" id="SOHM01000048">
    <property type="protein sequence ID" value="TFD83740.1"/>
    <property type="molecule type" value="Genomic_DNA"/>
</dbReference>
<proteinExistence type="predicted"/>
<dbReference type="RefSeq" id="WP_134642733.1">
    <property type="nucleotide sequence ID" value="NZ_SOHM01000048.1"/>
</dbReference>
<dbReference type="InterPro" id="IPR023187">
    <property type="entry name" value="Tscrpt_reg_MarR-type_CS"/>
</dbReference>
<keyword evidence="1" id="KW-0805">Transcription regulation</keyword>
<dbReference type="InterPro" id="IPR036388">
    <property type="entry name" value="WH-like_DNA-bd_sf"/>
</dbReference>
<accession>A0A4V3IW73</accession>
<sequence length="148" mass="16681">MVDRAIAVGAWESLFRAQVAIMRSLAEDFPSREISFNEYDVMFNLSRQPERSIRLRELNKHVLLTQPSVSRLVDRLASRGYVLKHADPEDGRGAIVELTDAGFALFRRVALDHMSSITTRVGDSLTDEELLQLTALCDRLRLGPDKPA</sequence>
<dbReference type="GO" id="GO:0003700">
    <property type="term" value="F:DNA-binding transcription factor activity"/>
    <property type="evidence" value="ECO:0007669"/>
    <property type="project" value="InterPro"/>
</dbReference>
<organism evidence="5 6">
    <name type="scientific">Cryobacterium lactosi</name>
    <dbReference type="NCBI Taxonomy" id="1259202"/>
    <lineage>
        <taxon>Bacteria</taxon>
        <taxon>Bacillati</taxon>
        <taxon>Actinomycetota</taxon>
        <taxon>Actinomycetes</taxon>
        <taxon>Micrococcales</taxon>
        <taxon>Microbacteriaceae</taxon>
        <taxon>Cryobacterium</taxon>
    </lineage>
</organism>
<evidence type="ECO:0000256" key="2">
    <source>
        <dbReference type="ARBA" id="ARBA00023125"/>
    </source>
</evidence>
<gene>
    <name evidence="5" type="ORF">E3T61_20745</name>
</gene>
<protein>
    <submittedName>
        <fullName evidence="5">MarR family transcriptional regulator</fullName>
    </submittedName>
</protein>
<reference evidence="5 6" key="1">
    <citation type="submission" date="2019-03" db="EMBL/GenBank/DDBJ databases">
        <title>Genomics of glacier-inhabiting Cryobacterium strains.</title>
        <authorList>
            <person name="Liu Q."/>
            <person name="Xin Y.-H."/>
        </authorList>
    </citation>
    <scope>NUCLEOTIDE SEQUENCE [LARGE SCALE GENOMIC DNA]</scope>
    <source>
        <strain evidence="5 6">Sr59</strain>
    </source>
</reference>
<comment type="caution">
    <text evidence="5">The sequence shown here is derived from an EMBL/GenBank/DDBJ whole genome shotgun (WGS) entry which is preliminary data.</text>
</comment>
<evidence type="ECO:0000259" key="4">
    <source>
        <dbReference type="PROSITE" id="PS50995"/>
    </source>
</evidence>
<evidence type="ECO:0000256" key="3">
    <source>
        <dbReference type="ARBA" id="ARBA00023163"/>
    </source>
</evidence>
<keyword evidence="2" id="KW-0238">DNA-binding</keyword>
<evidence type="ECO:0000313" key="6">
    <source>
        <dbReference type="Proteomes" id="UP000298468"/>
    </source>
</evidence>